<protein>
    <submittedName>
        <fullName evidence="4">S-layer homology domain-containing protein</fullName>
    </submittedName>
</protein>
<dbReference type="InterPro" id="IPR044060">
    <property type="entry name" value="Bacterial_rp_domain"/>
</dbReference>
<dbReference type="AlphaFoldDB" id="A0A923SCV7"/>
<dbReference type="RefSeq" id="WP_187016505.1">
    <property type="nucleotide sequence ID" value="NZ_JACOQI010000112.1"/>
</dbReference>
<evidence type="ECO:0000313" key="5">
    <source>
        <dbReference type="Proteomes" id="UP000620327"/>
    </source>
</evidence>
<evidence type="ECO:0000313" key="4">
    <source>
        <dbReference type="EMBL" id="MBC5772417.1"/>
    </source>
</evidence>
<sequence length="227" mass="23604">VSAPSVKHGDVTVSPKSASKGDTVTITVKPDSGYELDTLTVKDASGSKIKVKDKGDGKFTFTMPASKVTVSAEFAEIETLDFADVSTDAYYYEAVKWAAKKGITGGTGDGTFNPNGSCTRAHIVTFLWRAAGSPEPKSTVSFADVPADSYYAKAVAWAVENGITLGTGDGTFSPNATCTRAQSVTFLYRALGTAPTTVNGFTDVTADAFYADAVAWAVESGVTNGTS</sequence>
<gene>
    <name evidence="4" type="ORF">H8Z83_19300</name>
</gene>
<dbReference type="Pfam" id="PF18998">
    <property type="entry name" value="Flg_new_2"/>
    <property type="match status" value="1"/>
</dbReference>
<dbReference type="PANTHER" id="PTHR43308">
    <property type="entry name" value="OUTER MEMBRANE PROTEIN ALPHA-RELATED"/>
    <property type="match status" value="1"/>
</dbReference>
<feature type="non-terminal residue" evidence="4">
    <location>
        <position position="227"/>
    </location>
</feature>
<feature type="non-terminal residue" evidence="4">
    <location>
        <position position="1"/>
    </location>
</feature>
<accession>A0A923SCV7</accession>
<name>A0A923SCV7_9FIRM</name>
<feature type="region of interest" description="Disordered" evidence="2">
    <location>
        <begin position="1"/>
        <end position="21"/>
    </location>
</feature>
<dbReference type="Pfam" id="PF00395">
    <property type="entry name" value="SLH"/>
    <property type="match status" value="3"/>
</dbReference>
<evidence type="ECO:0000256" key="2">
    <source>
        <dbReference type="SAM" id="MobiDB-lite"/>
    </source>
</evidence>
<dbReference type="EMBL" id="JACOQI010000112">
    <property type="protein sequence ID" value="MBC5772417.1"/>
    <property type="molecule type" value="Genomic_DNA"/>
</dbReference>
<evidence type="ECO:0000259" key="3">
    <source>
        <dbReference type="PROSITE" id="PS51272"/>
    </source>
</evidence>
<keyword evidence="1" id="KW-0677">Repeat</keyword>
<comment type="caution">
    <text evidence="4">The sequence shown here is derived from an EMBL/GenBank/DDBJ whole genome shotgun (WGS) entry which is preliminary data.</text>
</comment>
<reference evidence="4" key="1">
    <citation type="submission" date="2020-08" db="EMBL/GenBank/DDBJ databases">
        <title>Genome public.</title>
        <authorList>
            <person name="Liu C."/>
            <person name="Sun Q."/>
        </authorList>
    </citation>
    <scope>NUCLEOTIDE SEQUENCE</scope>
    <source>
        <strain evidence="4">BX15</strain>
    </source>
</reference>
<keyword evidence="5" id="KW-1185">Reference proteome</keyword>
<feature type="domain" description="SLH" evidence="3">
    <location>
        <begin position="138"/>
        <end position="201"/>
    </location>
</feature>
<organism evidence="4 5">
    <name type="scientific">Dysosmobacter segnis</name>
    <dbReference type="NCBI Taxonomy" id="2763042"/>
    <lineage>
        <taxon>Bacteria</taxon>
        <taxon>Bacillati</taxon>
        <taxon>Bacillota</taxon>
        <taxon>Clostridia</taxon>
        <taxon>Eubacteriales</taxon>
        <taxon>Oscillospiraceae</taxon>
        <taxon>Dysosmobacter</taxon>
    </lineage>
</organism>
<dbReference type="Proteomes" id="UP000620327">
    <property type="component" value="Unassembled WGS sequence"/>
</dbReference>
<feature type="domain" description="SLH" evidence="3">
    <location>
        <begin position="78"/>
        <end position="137"/>
    </location>
</feature>
<evidence type="ECO:0000256" key="1">
    <source>
        <dbReference type="ARBA" id="ARBA00022737"/>
    </source>
</evidence>
<proteinExistence type="predicted"/>
<dbReference type="InterPro" id="IPR051465">
    <property type="entry name" value="Cell_Envelope_Struct_Comp"/>
</dbReference>
<dbReference type="PROSITE" id="PS51272">
    <property type="entry name" value="SLH"/>
    <property type="match status" value="2"/>
</dbReference>
<dbReference type="InterPro" id="IPR001119">
    <property type="entry name" value="SLH_dom"/>
</dbReference>
<dbReference type="PANTHER" id="PTHR43308:SF5">
    <property type="entry name" value="S-LAYER PROTEIN _ PEPTIDOGLYCAN ENDO-BETA-N-ACETYLGLUCOSAMINIDASE"/>
    <property type="match status" value="1"/>
</dbReference>